<sequence>MTMSNSVIKPWYGPIIVMKLSGSKRSGYKDAGNRDFLTLLTYFLSSGRPDYHDLQGGGSQQQD</sequence>
<reference evidence="1 2" key="1">
    <citation type="submission" date="2024-01" db="EMBL/GenBank/DDBJ databases">
        <title>A draft genome for the cacao thread blight pathogen Marasmiellus scandens.</title>
        <authorList>
            <person name="Baruah I.K."/>
            <person name="Leung J."/>
            <person name="Bukari Y."/>
            <person name="Amoako-Attah I."/>
            <person name="Meinhardt L.W."/>
            <person name="Bailey B.A."/>
            <person name="Cohen S.P."/>
        </authorList>
    </citation>
    <scope>NUCLEOTIDE SEQUENCE [LARGE SCALE GENOMIC DNA]</scope>
    <source>
        <strain evidence="1 2">GH-19</strain>
    </source>
</reference>
<keyword evidence="2" id="KW-1185">Reference proteome</keyword>
<protein>
    <submittedName>
        <fullName evidence="1">Uncharacterized protein</fullName>
    </submittedName>
</protein>
<dbReference type="EMBL" id="JBANRG010000020">
    <property type="protein sequence ID" value="KAK7457151.1"/>
    <property type="molecule type" value="Genomic_DNA"/>
</dbReference>
<dbReference type="Proteomes" id="UP001498398">
    <property type="component" value="Unassembled WGS sequence"/>
</dbReference>
<accession>A0ABR1JCK1</accession>
<proteinExistence type="predicted"/>
<comment type="caution">
    <text evidence="1">The sequence shown here is derived from an EMBL/GenBank/DDBJ whole genome shotgun (WGS) entry which is preliminary data.</text>
</comment>
<evidence type="ECO:0000313" key="1">
    <source>
        <dbReference type="EMBL" id="KAK7457151.1"/>
    </source>
</evidence>
<gene>
    <name evidence="1" type="ORF">VKT23_010451</name>
</gene>
<evidence type="ECO:0000313" key="2">
    <source>
        <dbReference type="Proteomes" id="UP001498398"/>
    </source>
</evidence>
<organism evidence="1 2">
    <name type="scientific">Marasmiellus scandens</name>
    <dbReference type="NCBI Taxonomy" id="2682957"/>
    <lineage>
        <taxon>Eukaryota</taxon>
        <taxon>Fungi</taxon>
        <taxon>Dikarya</taxon>
        <taxon>Basidiomycota</taxon>
        <taxon>Agaricomycotina</taxon>
        <taxon>Agaricomycetes</taxon>
        <taxon>Agaricomycetidae</taxon>
        <taxon>Agaricales</taxon>
        <taxon>Marasmiineae</taxon>
        <taxon>Omphalotaceae</taxon>
        <taxon>Marasmiellus</taxon>
    </lineage>
</organism>
<name>A0ABR1JCK1_9AGAR</name>